<evidence type="ECO:0000313" key="5">
    <source>
        <dbReference type="Proteomes" id="UP001620645"/>
    </source>
</evidence>
<accession>A0ABD2IPI1</accession>
<dbReference type="GO" id="GO:0008175">
    <property type="term" value="F:tRNA methyltransferase activity"/>
    <property type="evidence" value="ECO:0007669"/>
    <property type="project" value="UniProtKB-ARBA"/>
</dbReference>
<keyword evidence="2" id="KW-0808">Transferase</keyword>
<dbReference type="InterPro" id="IPR029063">
    <property type="entry name" value="SAM-dependent_MTases_sf"/>
</dbReference>
<evidence type="ECO:0000256" key="1">
    <source>
        <dbReference type="ARBA" id="ARBA00022603"/>
    </source>
</evidence>
<comment type="caution">
    <text evidence="4">The sequence shown here is derived from an EMBL/GenBank/DDBJ whole genome shotgun (WGS) entry which is preliminary data.</text>
</comment>
<evidence type="ECO:0000313" key="4">
    <source>
        <dbReference type="EMBL" id="KAL3075213.1"/>
    </source>
</evidence>
<feature type="domain" description="Methyltransferase type 11" evidence="3">
    <location>
        <begin position="74"/>
        <end position="121"/>
    </location>
</feature>
<sequence length="360" mass="41102">MEPNELSEKYVLKAYADIKRRAEEEDAKSGDNWPSSSAVSAHKFPFVLAQLRSIRPNSLILDIDSFTIGMDVNEPRNGKAQNCAFVLADANHPPFREGIFDVVLLVSVLHHIPSEEMRLKCLRTCLWLASARNGRIVTAVWAKEQKAAKFPSNDVLIPYNLEDAHKLGHTVEIPFNRDTTREQRIMMNAVPIRVKVPLNVRCPNYLPKSVQQRVLEVVSRAGWLYPMVSVEFYEQKLQFMANFIIDRLAELRRIRADFSLKNGPARANPHLSIGQFALKVSASAFDDAFVRLHTIYRDVLKYRYYHLFVADELDDLLLKIWTIDRNLADFQPIISEYEMGNWCAVIGKSGDIKETGRGKG</sequence>
<dbReference type="Gene3D" id="3.40.50.150">
    <property type="entry name" value="Vaccinia Virus protein VP39"/>
    <property type="match status" value="1"/>
</dbReference>
<dbReference type="SUPFAM" id="SSF53335">
    <property type="entry name" value="S-adenosyl-L-methionine-dependent methyltransferases"/>
    <property type="match status" value="1"/>
</dbReference>
<dbReference type="InterPro" id="IPR013216">
    <property type="entry name" value="Methyltransf_11"/>
</dbReference>
<keyword evidence="1" id="KW-0489">Methyltransferase</keyword>
<gene>
    <name evidence="4" type="ORF">niasHS_014942</name>
</gene>
<evidence type="ECO:0000259" key="3">
    <source>
        <dbReference type="Pfam" id="PF08241"/>
    </source>
</evidence>
<keyword evidence="5" id="KW-1185">Reference proteome</keyword>
<reference evidence="4 5" key="1">
    <citation type="submission" date="2024-10" db="EMBL/GenBank/DDBJ databases">
        <authorList>
            <person name="Kim D."/>
        </authorList>
    </citation>
    <scope>NUCLEOTIDE SEQUENCE [LARGE SCALE GENOMIC DNA]</scope>
    <source>
        <strain evidence="4">Taebaek</strain>
    </source>
</reference>
<dbReference type="GO" id="GO:0006400">
    <property type="term" value="P:tRNA modification"/>
    <property type="evidence" value="ECO:0007669"/>
    <property type="project" value="UniProtKB-ARBA"/>
</dbReference>
<dbReference type="PANTHER" id="PTHR13069:SF34">
    <property type="entry name" value="METHYLTRANSFERASE TYPE 11 DOMAIN-CONTAINING PROTEIN"/>
    <property type="match status" value="1"/>
</dbReference>
<dbReference type="EMBL" id="JBICCN010000354">
    <property type="protein sequence ID" value="KAL3075213.1"/>
    <property type="molecule type" value="Genomic_DNA"/>
</dbReference>
<proteinExistence type="predicted"/>
<dbReference type="Pfam" id="PF08241">
    <property type="entry name" value="Methyltransf_11"/>
    <property type="match status" value="1"/>
</dbReference>
<dbReference type="InterPro" id="IPR051422">
    <property type="entry name" value="AlkB_tRNA_MeTrf/Diox"/>
</dbReference>
<dbReference type="PANTHER" id="PTHR13069">
    <property type="entry name" value="ALKYLATED DNA REPAIR PROTEIN ALKB HOMOLOG 8"/>
    <property type="match status" value="1"/>
</dbReference>
<name>A0ABD2IPI1_HETSC</name>
<evidence type="ECO:0000256" key="2">
    <source>
        <dbReference type="ARBA" id="ARBA00022679"/>
    </source>
</evidence>
<dbReference type="GO" id="GO:0032259">
    <property type="term" value="P:methylation"/>
    <property type="evidence" value="ECO:0007669"/>
    <property type="project" value="UniProtKB-KW"/>
</dbReference>
<dbReference type="CDD" id="cd02440">
    <property type="entry name" value="AdoMet_MTases"/>
    <property type="match status" value="1"/>
</dbReference>
<organism evidence="4 5">
    <name type="scientific">Heterodera schachtii</name>
    <name type="common">Sugarbeet cyst nematode worm</name>
    <name type="synonym">Tylenchus schachtii</name>
    <dbReference type="NCBI Taxonomy" id="97005"/>
    <lineage>
        <taxon>Eukaryota</taxon>
        <taxon>Metazoa</taxon>
        <taxon>Ecdysozoa</taxon>
        <taxon>Nematoda</taxon>
        <taxon>Chromadorea</taxon>
        <taxon>Rhabditida</taxon>
        <taxon>Tylenchina</taxon>
        <taxon>Tylenchomorpha</taxon>
        <taxon>Tylenchoidea</taxon>
        <taxon>Heteroderidae</taxon>
        <taxon>Heteroderinae</taxon>
        <taxon>Heterodera</taxon>
    </lineage>
</organism>
<dbReference type="Proteomes" id="UP001620645">
    <property type="component" value="Unassembled WGS sequence"/>
</dbReference>
<protein>
    <recommendedName>
        <fullName evidence="3">Methyltransferase type 11 domain-containing protein</fullName>
    </recommendedName>
</protein>
<dbReference type="AlphaFoldDB" id="A0ABD2IPI1"/>